<protein>
    <submittedName>
        <fullName evidence="2">Uncharacterized protein</fullName>
    </submittedName>
</protein>
<dbReference type="Proteomes" id="UP000244811">
    <property type="component" value="Chromosome 4"/>
</dbReference>
<evidence type="ECO:0000313" key="3">
    <source>
        <dbReference type="Proteomes" id="UP000244811"/>
    </source>
</evidence>
<dbReference type="EMBL" id="CP056072">
    <property type="protein sequence ID" value="UVC50187.1"/>
    <property type="molecule type" value="Genomic_DNA"/>
</dbReference>
<proteinExistence type="predicted"/>
<accession>A0A976XI63</accession>
<reference evidence="2" key="1">
    <citation type="submission" date="2022-07" db="EMBL/GenBank/DDBJ databases">
        <title>Evaluation of T. orientalis genome assembly methods using nanopore sequencing and analysis of variation between genomes.</title>
        <authorList>
            <person name="Yam J."/>
            <person name="Micallef M.L."/>
            <person name="Liu M."/>
            <person name="Djordjevic S.P."/>
            <person name="Bogema D.R."/>
            <person name="Jenkins C."/>
        </authorList>
    </citation>
    <scope>NUCLEOTIDE SEQUENCE</scope>
    <source>
        <strain evidence="2">Goon Nure</strain>
    </source>
</reference>
<evidence type="ECO:0000313" key="2">
    <source>
        <dbReference type="EMBL" id="UVC50187.1"/>
    </source>
</evidence>
<name>A0A976XI63_THEOR</name>
<feature type="compositionally biased region" description="Basic residues" evidence="1">
    <location>
        <begin position="155"/>
        <end position="180"/>
    </location>
</feature>
<gene>
    <name evidence="2" type="ORF">MACK_004060</name>
</gene>
<dbReference type="AlphaFoldDB" id="A0A976XI63"/>
<organism evidence="2 3">
    <name type="scientific">Theileria orientalis</name>
    <dbReference type="NCBI Taxonomy" id="68886"/>
    <lineage>
        <taxon>Eukaryota</taxon>
        <taxon>Sar</taxon>
        <taxon>Alveolata</taxon>
        <taxon>Apicomplexa</taxon>
        <taxon>Aconoidasida</taxon>
        <taxon>Piroplasmida</taxon>
        <taxon>Theileriidae</taxon>
        <taxon>Theileria</taxon>
    </lineage>
</organism>
<feature type="region of interest" description="Disordered" evidence="1">
    <location>
        <begin position="144"/>
        <end position="180"/>
    </location>
</feature>
<sequence>MIPRFSSRISLFKCINSCFYGFFNVFSIINPVNGLKAYNSVSSSTLKSSNTHYTLNSSRAFSSFSHDSNTSSLSGVFNYKLIWFPLYFYRNVSKLLNIPSCTHGLSLYRSISTLKRRKFKIKKHKKKKRMKRMSKLNVIVVRSPSDGKPPFRSPAKVRRIVKERRARNKGNRTIRAPRQR</sequence>
<evidence type="ECO:0000256" key="1">
    <source>
        <dbReference type="SAM" id="MobiDB-lite"/>
    </source>
</evidence>